<dbReference type="GO" id="GO:0016757">
    <property type="term" value="F:glycosyltransferase activity"/>
    <property type="evidence" value="ECO:0007669"/>
    <property type="project" value="InterPro"/>
</dbReference>
<dbReference type="InterPro" id="IPR028098">
    <property type="entry name" value="Glyco_trans_4-like_N"/>
</dbReference>
<evidence type="ECO:0000259" key="1">
    <source>
        <dbReference type="Pfam" id="PF00534"/>
    </source>
</evidence>
<dbReference type="EMBL" id="CP007243">
    <property type="protein sequence ID" value="AIA30695.1"/>
    <property type="molecule type" value="Genomic_DNA"/>
</dbReference>
<gene>
    <name evidence="3" type="ORF">Y981_07810</name>
</gene>
<evidence type="ECO:0000313" key="3">
    <source>
        <dbReference type="EMBL" id="AIA30695.1"/>
    </source>
</evidence>
<keyword evidence="4" id="KW-1185">Reference proteome</keyword>
<dbReference type="RefSeq" id="WP_014961283.1">
    <property type="nucleotide sequence ID" value="NZ_CP007243.1"/>
</dbReference>
<feature type="domain" description="Glycosyl transferase family 1" evidence="1">
    <location>
        <begin position="164"/>
        <end position="314"/>
    </location>
</feature>
<dbReference type="Proteomes" id="UP000027059">
    <property type="component" value="Chromosome"/>
</dbReference>
<evidence type="ECO:0000259" key="2">
    <source>
        <dbReference type="Pfam" id="PF13439"/>
    </source>
</evidence>
<protein>
    <submittedName>
        <fullName evidence="3">Group 1 glycosyl transferase</fullName>
    </submittedName>
</protein>
<evidence type="ECO:0000313" key="4">
    <source>
        <dbReference type="Proteomes" id="UP000027059"/>
    </source>
</evidence>
<name>A0A059XUE7_9BACT</name>
<dbReference type="InterPro" id="IPR001296">
    <property type="entry name" value="Glyco_trans_1"/>
</dbReference>
<dbReference type="HOGENOM" id="CLU_042257_1_0_0"/>
<dbReference type="SUPFAM" id="SSF53756">
    <property type="entry name" value="UDP-Glycosyltransferase/glycogen phosphorylase"/>
    <property type="match status" value="1"/>
</dbReference>
<dbReference type="Gene3D" id="3.40.50.2000">
    <property type="entry name" value="Glycogen Phosphorylase B"/>
    <property type="match status" value="2"/>
</dbReference>
<keyword evidence="3" id="KW-0808">Transferase</keyword>
<organism evidence="3 4">
    <name type="scientific">Leptospirillum ferriphilum YSK</name>
    <dbReference type="NCBI Taxonomy" id="1441628"/>
    <lineage>
        <taxon>Bacteria</taxon>
        <taxon>Pseudomonadati</taxon>
        <taxon>Nitrospirota</taxon>
        <taxon>Nitrospiria</taxon>
        <taxon>Nitrospirales</taxon>
        <taxon>Nitrospiraceae</taxon>
        <taxon>Leptospirillum</taxon>
    </lineage>
</organism>
<reference evidence="3 4" key="2">
    <citation type="journal article" date="2015" name="Biomed. Res. Int.">
        <title>Effects of Arsenite Resistance on the Growth and Functional Gene Expression of Leptospirillum ferriphilum and Acidithiobacillus thiooxidans in Pure Culture and Coculture.</title>
        <authorList>
            <person name="Jiang H."/>
            <person name="Liang Y."/>
            <person name="Yin H."/>
            <person name="Xiao Y."/>
            <person name="Guo X."/>
            <person name="Xu Y."/>
            <person name="Hu Q."/>
            <person name="Liu H."/>
            <person name="Liu X."/>
        </authorList>
    </citation>
    <scope>NUCLEOTIDE SEQUENCE [LARGE SCALE GENOMIC DNA]</scope>
    <source>
        <strain evidence="3 4">YSK</strain>
    </source>
</reference>
<feature type="domain" description="Glycosyltransferase subfamily 4-like N-terminal" evidence="2">
    <location>
        <begin position="18"/>
        <end position="119"/>
    </location>
</feature>
<dbReference type="KEGG" id="lfp:Y981_07810"/>
<proteinExistence type="predicted"/>
<reference evidence="4" key="1">
    <citation type="submission" date="2014-02" db="EMBL/GenBank/DDBJ databases">
        <title>Complete genome sequence and comparative genomic analysis of the nitrogen-fixing bacterium Leptospirillum ferriphilum YSK.</title>
        <authorList>
            <person name="Guo X."/>
            <person name="Yin H."/>
            <person name="Liang Y."/>
            <person name="Hu Q."/>
            <person name="Ma L."/>
            <person name="Xiao Y."/>
            <person name="Zhang X."/>
            <person name="Qiu G."/>
            <person name="Liu X."/>
        </authorList>
    </citation>
    <scope>NUCLEOTIDE SEQUENCE [LARGE SCALE GENOMIC DNA]</scope>
    <source>
        <strain evidence="4">YSK</strain>
    </source>
</reference>
<sequence>MKIAIVSTPFVSVPPKKYGGTELFLYHLSEKLIDRGHSVTLFATGDSKTRAELEFLYTEGRWPINPMDELTHLSFAFKRIREHGDIDIIHLNSPYALPFADMIDVPAVVTLHHTKTPDFSLTYQQYPKFHYASISYSQKSQEVELPNFSVIHHGLDPNSYPPSNRPENYVAFLGRLAPEKGPDSAIRAAEMAGVPIQMAGAVHWLDTSFYTRQLRPLLSLPHVRWLGEADHIQKVSLLQGAKALLFPIRWSEPFGLVMIESMLCGTPVIAFRRGSVPEIVEENVTGFLVDTEKEMAEVIRTKLDTFDREACRKAAIRRFSTSVMVDQYELLYQDVLRKWRDARSFSSHEPFMDEPSLAGSA</sequence>
<dbReference type="Pfam" id="PF00534">
    <property type="entry name" value="Glycos_transf_1"/>
    <property type="match status" value="1"/>
</dbReference>
<dbReference type="CDD" id="cd03802">
    <property type="entry name" value="GT4_AviGT4-like"/>
    <property type="match status" value="1"/>
</dbReference>
<dbReference type="OrthoDB" id="9801573at2"/>
<dbReference type="PANTHER" id="PTHR12526">
    <property type="entry name" value="GLYCOSYLTRANSFERASE"/>
    <property type="match status" value="1"/>
</dbReference>
<dbReference type="Pfam" id="PF13439">
    <property type="entry name" value="Glyco_transf_4"/>
    <property type="match status" value="1"/>
</dbReference>
<dbReference type="AlphaFoldDB" id="A0A059XUE7"/>
<dbReference type="PANTHER" id="PTHR12526:SF595">
    <property type="entry name" value="BLL5217 PROTEIN"/>
    <property type="match status" value="1"/>
</dbReference>
<accession>A0A059XUE7</accession>